<proteinExistence type="predicted"/>
<evidence type="ECO:0000313" key="1">
    <source>
        <dbReference type="EMBL" id="KAK9319486.1"/>
    </source>
</evidence>
<evidence type="ECO:0000313" key="2">
    <source>
        <dbReference type="Proteomes" id="UP001489719"/>
    </source>
</evidence>
<reference evidence="2" key="1">
    <citation type="journal article" date="2024" name="Front. Bioeng. Biotechnol.">
        <title>Genome-scale model development and genomic sequencing of the oleaginous clade Lipomyces.</title>
        <authorList>
            <person name="Czajka J.J."/>
            <person name="Han Y."/>
            <person name="Kim J."/>
            <person name="Mondo S.J."/>
            <person name="Hofstad B.A."/>
            <person name="Robles A."/>
            <person name="Haridas S."/>
            <person name="Riley R."/>
            <person name="LaButti K."/>
            <person name="Pangilinan J."/>
            <person name="Andreopoulos W."/>
            <person name="Lipzen A."/>
            <person name="Yan J."/>
            <person name="Wang M."/>
            <person name="Ng V."/>
            <person name="Grigoriev I.V."/>
            <person name="Spatafora J.W."/>
            <person name="Magnuson J.K."/>
            <person name="Baker S.E."/>
            <person name="Pomraning K.R."/>
        </authorList>
    </citation>
    <scope>NUCLEOTIDE SEQUENCE [LARGE SCALE GENOMIC DNA]</scope>
    <source>
        <strain evidence="2">CBS 10300</strain>
    </source>
</reference>
<accession>A0ACC3TET0</accession>
<gene>
    <name evidence="1" type="ORF">V1517DRAFT_332396</name>
</gene>
<comment type="caution">
    <text evidence="1">The sequence shown here is derived from an EMBL/GenBank/DDBJ whole genome shotgun (WGS) entry which is preliminary data.</text>
</comment>
<name>A0ACC3TET0_9ASCO</name>
<keyword evidence="2" id="KW-1185">Reference proteome</keyword>
<protein>
    <submittedName>
        <fullName evidence="1">Cytochrome c/c1 heme-lyase</fullName>
    </submittedName>
</protein>
<dbReference type="Proteomes" id="UP001489719">
    <property type="component" value="Unassembled WGS sequence"/>
</dbReference>
<dbReference type="EMBL" id="MU970183">
    <property type="protein sequence ID" value="KAK9319486.1"/>
    <property type="molecule type" value="Genomic_DNA"/>
</dbReference>
<sequence length="263" mass="30002">MVWIPFWSKQPEDKASAPTSKEDTPAKCPVDHSKFAKKSQEPAKCPVDHNKLDPTTNMPYNLSATNKVPGQKLDLPTERTQSSIPRGDDESAGVWEYPSPQQMLNAMVRKGHKDTPEADVPAMVDVHNFLNEGAWTEILKWEKKYEDESGKAPRLLRFTGRPNELSPRARMLQWMGLVYPSKYGGPPPFDRHDWTVLRYNSAGDKREVRYVIDYYAGPPEHGFPTFFLDVRPALDSFEGVRDRAELWSKSVWDKARGQGGRQE</sequence>
<organism evidence="1 2">
    <name type="scientific">Lipomyces orientalis</name>
    <dbReference type="NCBI Taxonomy" id="1233043"/>
    <lineage>
        <taxon>Eukaryota</taxon>
        <taxon>Fungi</taxon>
        <taxon>Dikarya</taxon>
        <taxon>Ascomycota</taxon>
        <taxon>Saccharomycotina</taxon>
        <taxon>Lipomycetes</taxon>
        <taxon>Lipomycetales</taxon>
        <taxon>Lipomycetaceae</taxon>
        <taxon>Lipomyces</taxon>
    </lineage>
</organism>